<proteinExistence type="inferred from homology"/>
<dbReference type="HOGENOM" id="CLU_037628_0_0_6"/>
<dbReference type="Gene3D" id="1.10.260.40">
    <property type="entry name" value="lambda repressor-like DNA-binding domains"/>
    <property type="match status" value="1"/>
</dbReference>
<dbReference type="GO" id="GO:0003677">
    <property type="term" value="F:DNA binding"/>
    <property type="evidence" value="ECO:0007669"/>
    <property type="project" value="InterPro"/>
</dbReference>
<dbReference type="PROSITE" id="PS50932">
    <property type="entry name" value="HTH_LACI_2"/>
    <property type="match status" value="1"/>
</dbReference>
<dbReference type="OrthoDB" id="5756154at2"/>
<dbReference type="Pfam" id="PF00356">
    <property type="entry name" value="LacI"/>
    <property type="match status" value="1"/>
</dbReference>
<dbReference type="EMBL" id="CP003093">
    <property type="protein sequence ID" value="AER57704.1"/>
    <property type="molecule type" value="Genomic_DNA"/>
</dbReference>
<dbReference type="eggNOG" id="COG1879">
    <property type="taxonomic scope" value="Bacteria"/>
</dbReference>
<dbReference type="CDD" id="cd06307">
    <property type="entry name" value="PBP1_sugar_binding"/>
    <property type="match status" value="1"/>
</dbReference>
<dbReference type="KEGG" id="psd:DSC_15300"/>
<dbReference type="PANTHER" id="PTHR30036:SF7">
    <property type="entry name" value="ABC TRANSPORTER PERIPLASMIC-BINDING PROTEIN YPHF"/>
    <property type="match status" value="1"/>
</dbReference>
<dbReference type="SUPFAM" id="SSF47413">
    <property type="entry name" value="lambda repressor-like DNA-binding domains"/>
    <property type="match status" value="1"/>
</dbReference>
<dbReference type="RefSeq" id="WP_014161876.1">
    <property type="nucleotide sequence ID" value="NC_016147.2"/>
</dbReference>
<name>G7UW46_PSEUP</name>
<dbReference type="Pfam" id="PF13407">
    <property type="entry name" value="Peripla_BP_4"/>
    <property type="match status" value="1"/>
</dbReference>
<keyword evidence="5" id="KW-1185">Reference proteome</keyword>
<dbReference type="GO" id="GO:0030246">
    <property type="term" value="F:carbohydrate binding"/>
    <property type="evidence" value="ECO:0007669"/>
    <property type="project" value="TreeGrafter"/>
</dbReference>
<evidence type="ECO:0000313" key="5">
    <source>
        <dbReference type="Proteomes" id="UP000005870"/>
    </source>
</evidence>
<comment type="subcellular location">
    <subcellularLocation>
        <location evidence="1">Periplasm</location>
    </subcellularLocation>
</comment>
<feature type="domain" description="HTH lacI-type" evidence="3">
    <location>
        <begin position="12"/>
        <end position="54"/>
    </location>
</feature>
<evidence type="ECO:0000259" key="3">
    <source>
        <dbReference type="PROSITE" id="PS50932"/>
    </source>
</evidence>
<dbReference type="GO" id="GO:0006355">
    <property type="term" value="P:regulation of DNA-templated transcription"/>
    <property type="evidence" value="ECO:0007669"/>
    <property type="project" value="InterPro"/>
</dbReference>
<dbReference type="SUPFAM" id="SSF53822">
    <property type="entry name" value="Periplasmic binding protein-like I"/>
    <property type="match status" value="1"/>
</dbReference>
<dbReference type="STRING" id="1045855.DSC_15300"/>
<dbReference type="GO" id="GO:0030288">
    <property type="term" value="C:outer membrane-bounded periplasmic space"/>
    <property type="evidence" value="ECO:0007669"/>
    <property type="project" value="TreeGrafter"/>
</dbReference>
<evidence type="ECO:0000313" key="4">
    <source>
        <dbReference type="EMBL" id="AER57704.1"/>
    </source>
</evidence>
<reference evidence="4 5" key="1">
    <citation type="journal article" date="2012" name="J. Bacteriol.">
        <title>Complete Genome Sequence of the BTEX-Degrading Bacterium Pseudoxanthomonas spadix BD-a59.</title>
        <authorList>
            <person name="Lee S.H."/>
            <person name="Jin H.M."/>
            <person name="Lee H.J."/>
            <person name="Kim J.M."/>
            <person name="Jeon C.O."/>
        </authorList>
    </citation>
    <scope>NUCLEOTIDE SEQUENCE [LARGE SCALE GENOMIC DNA]</scope>
    <source>
        <strain evidence="4 5">BD-a59</strain>
    </source>
</reference>
<comment type="similarity">
    <text evidence="2">Belongs to the bacterial solute-binding protein 2 family.</text>
</comment>
<dbReference type="AlphaFoldDB" id="G7UW46"/>
<accession>G7UW46</accession>
<dbReference type="CDD" id="cd01392">
    <property type="entry name" value="HTH_LacI"/>
    <property type="match status" value="1"/>
</dbReference>
<dbReference type="SMART" id="SM00354">
    <property type="entry name" value="HTH_LACI"/>
    <property type="match status" value="1"/>
</dbReference>
<organism evidence="4 5">
    <name type="scientific">Pseudoxanthomonas spadix (strain BD-a59)</name>
    <dbReference type="NCBI Taxonomy" id="1045855"/>
    <lineage>
        <taxon>Bacteria</taxon>
        <taxon>Pseudomonadati</taxon>
        <taxon>Pseudomonadota</taxon>
        <taxon>Gammaproteobacteria</taxon>
        <taxon>Lysobacterales</taxon>
        <taxon>Lysobacteraceae</taxon>
        <taxon>Pseudoxanthomonas</taxon>
    </lineage>
</organism>
<dbReference type="Gene3D" id="3.40.50.2300">
    <property type="match status" value="2"/>
</dbReference>
<dbReference type="InterPro" id="IPR050555">
    <property type="entry name" value="Bact_Solute-Bind_Prot2"/>
</dbReference>
<dbReference type="InterPro" id="IPR010982">
    <property type="entry name" value="Lambda_DNA-bd_dom_sf"/>
</dbReference>
<dbReference type="Proteomes" id="UP000005870">
    <property type="component" value="Chromosome"/>
</dbReference>
<evidence type="ECO:0000256" key="1">
    <source>
        <dbReference type="ARBA" id="ARBA00004418"/>
    </source>
</evidence>
<protein>
    <submittedName>
        <fullName evidence="4">LacI family transcription regulator</fullName>
    </submittedName>
</protein>
<gene>
    <name evidence="4" type="ordered locus">DSC_15300</name>
</gene>
<dbReference type="PANTHER" id="PTHR30036">
    <property type="entry name" value="D-XYLOSE-BINDING PERIPLASMIC PROTEIN"/>
    <property type="match status" value="1"/>
</dbReference>
<dbReference type="InterPro" id="IPR028082">
    <property type="entry name" value="Peripla_BP_I"/>
</dbReference>
<dbReference type="InterPro" id="IPR025997">
    <property type="entry name" value="SBP_2_dom"/>
</dbReference>
<evidence type="ECO:0000256" key="2">
    <source>
        <dbReference type="ARBA" id="ARBA00007639"/>
    </source>
</evidence>
<dbReference type="GO" id="GO:0055085">
    <property type="term" value="P:transmembrane transport"/>
    <property type="evidence" value="ECO:0007669"/>
    <property type="project" value="UniProtKB-ARBA"/>
</dbReference>
<sequence>MSAERRRTKRSPRFTEIALEAGVSPSTVDRVLNERGSVSESLRRRVVEAAKRLGTNRLLPDVRHGVLHFDVVLVHSEVAHFRRINNALERYSGLIGPRVTVHRSAWGERDDERLAQFLEQPPYPRHGLLIVARDSERIRQALHVVNAAGTPVVTLSSDITGVQRLAYVGIDNTLAGRTAGYLAGRFTRSAGKVWIAVSSMEFRAHIERVEGFTQIVTEQFPHLDPLPPVEMFDDVERAYAQLHDALRHHHDIVAIYNTGSASAGIRRALRRHPLATSPVWIGHEATREHADLLRAGDMAATLDQDPEGQVLSGLQHLLHANEELEQAPEGRTRFRLITPENLGQFELFA</sequence>
<dbReference type="InterPro" id="IPR000843">
    <property type="entry name" value="HTH_LacI"/>
</dbReference>